<sequence>MIPAADAPTLELRDASLALGGRELWSDLDLQLRAGAFLAVLGPNGAGKSSLIRAILGEVRLRAGSIRILGAARSVGTDVGYIPQQRLFDRGVGLRARDLVGFGLDGHRLGLPVPTRERRGRIDEALARTGAESFADAPMGSLSGGEQQRVRIAQALISRPRLLLCDEPLLSLDPGHQVAVTEAIDDYRRETGAAVVFVTHDVNPILDRIDQVLYLGPRGHRLGVPRDVLTTDVLSDLYDVHVDVLDVHGRIIVVAGTGDGDHLVLPAHSESTEHPASPVGRQGTA</sequence>
<dbReference type="EMBL" id="SSSM01000005">
    <property type="protein sequence ID" value="THG29491.1"/>
    <property type="molecule type" value="Genomic_DNA"/>
</dbReference>
<evidence type="ECO:0000256" key="3">
    <source>
        <dbReference type="ARBA" id="ARBA00022741"/>
    </source>
</evidence>
<evidence type="ECO:0000256" key="4">
    <source>
        <dbReference type="ARBA" id="ARBA00022840"/>
    </source>
</evidence>
<dbReference type="InterPro" id="IPR027417">
    <property type="entry name" value="P-loop_NTPase"/>
</dbReference>
<dbReference type="CDD" id="cd03235">
    <property type="entry name" value="ABC_Metallic_Cations"/>
    <property type="match status" value="1"/>
</dbReference>
<keyword evidence="8" id="KW-1185">Reference proteome</keyword>
<reference evidence="7 8" key="1">
    <citation type="submission" date="2019-04" db="EMBL/GenBank/DDBJ databases">
        <authorList>
            <person name="Jiang L."/>
        </authorList>
    </citation>
    <scope>NUCLEOTIDE SEQUENCE [LARGE SCALE GENOMIC DNA]</scope>
    <source>
        <strain evidence="7 8">YIM 131853</strain>
    </source>
</reference>
<dbReference type="Gene3D" id="3.40.50.300">
    <property type="entry name" value="P-loop containing nucleotide triphosphate hydrolases"/>
    <property type="match status" value="1"/>
</dbReference>
<dbReference type="Pfam" id="PF00005">
    <property type="entry name" value="ABC_tran"/>
    <property type="match status" value="1"/>
</dbReference>
<dbReference type="GO" id="GO:0005524">
    <property type="term" value="F:ATP binding"/>
    <property type="evidence" value="ECO:0007669"/>
    <property type="project" value="UniProtKB-KW"/>
</dbReference>
<evidence type="ECO:0000256" key="1">
    <source>
        <dbReference type="ARBA" id="ARBA00005417"/>
    </source>
</evidence>
<proteinExistence type="inferred from homology"/>
<dbReference type="RefSeq" id="WP_136427820.1">
    <property type="nucleotide sequence ID" value="NZ_SSSM01000005.1"/>
</dbReference>
<dbReference type="InterPro" id="IPR050153">
    <property type="entry name" value="Metal_Ion_Import_ABC"/>
</dbReference>
<dbReference type="InterPro" id="IPR003593">
    <property type="entry name" value="AAA+_ATPase"/>
</dbReference>
<comment type="caution">
    <text evidence="7">The sequence shown here is derived from an EMBL/GenBank/DDBJ whole genome shotgun (WGS) entry which is preliminary data.</text>
</comment>
<evidence type="ECO:0000259" key="6">
    <source>
        <dbReference type="PROSITE" id="PS50893"/>
    </source>
</evidence>
<feature type="region of interest" description="Disordered" evidence="5">
    <location>
        <begin position="266"/>
        <end position="285"/>
    </location>
</feature>
<dbReference type="PROSITE" id="PS50893">
    <property type="entry name" value="ABC_TRANSPORTER_2"/>
    <property type="match status" value="1"/>
</dbReference>
<protein>
    <submittedName>
        <fullName evidence="7">ABC transporter ATP-binding protein</fullName>
    </submittedName>
</protein>
<name>A0A4S4FH78_9MICO</name>
<dbReference type="OrthoDB" id="3282096at2"/>
<dbReference type="Proteomes" id="UP000309133">
    <property type="component" value="Unassembled WGS sequence"/>
</dbReference>
<feature type="domain" description="ABC transporter" evidence="6">
    <location>
        <begin position="10"/>
        <end position="242"/>
    </location>
</feature>
<dbReference type="AlphaFoldDB" id="A0A4S4FH78"/>
<gene>
    <name evidence="7" type="ORF">E6C64_12400</name>
</gene>
<keyword evidence="2" id="KW-0813">Transport</keyword>
<evidence type="ECO:0000313" key="7">
    <source>
        <dbReference type="EMBL" id="THG29491.1"/>
    </source>
</evidence>
<dbReference type="PANTHER" id="PTHR42734">
    <property type="entry name" value="METAL TRANSPORT SYSTEM ATP-BINDING PROTEIN TM_0124-RELATED"/>
    <property type="match status" value="1"/>
</dbReference>
<dbReference type="SUPFAM" id="SSF52540">
    <property type="entry name" value="P-loop containing nucleoside triphosphate hydrolases"/>
    <property type="match status" value="1"/>
</dbReference>
<keyword evidence="3" id="KW-0547">Nucleotide-binding</keyword>
<dbReference type="SMART" id="SM00382">
    <property type="entry name" value="AAA"/>
    <property type="match status" value="1"/>
</dbReference>
<comment type="similarity">
    <text evidence="1">Belongs to the ABC transporter superfamily.</text>
</comment>
<evidence type="ECO:0000313" key="8">
    <source>
        <dbReference type="Proteomes" id="UP000309133"/>
    </source>
</evidence>
<organism evidence="7 8">
    <name type="scientific">Naasia lichenicola</name>
    <dbReference type="NCBI Taxonomy" id="2565933"/>
    <lineage>
        <taxon>Bacteria</taxon>
        <taxon>Bacillati</taxon>
        <taxon>Actinomycetota</taxon>
        <taxon>Actinomycetes</taxon>
        <taxon>Micrococcales</taxon>
        <taxon>Microbacteriaceae</taxon>
        <taxon>Naasia</taxon>
    </lineage>
</organism>
<dbReference type="PANTHER" id="PTHR42734:SF17">
    <property type="entry name" value="METAL TRANSPORT SYSTEM ATP-BINDING PROTEIN TM_0124-RELATED"/>
    <property type="match status" value="1"/>
</dbReference>
<evidence type="ECO:0000256" key="2">
    <source>
        <dbReference type="ARBA" id="ARBA00022448"/>
    </source>
</evidence>
<keyword evidence="4 7" id="KW-0067">ATP-binding</keyword>
<evidence type="ECO:0000256" key="5">
    <source>
        <dbReference type="SAM" id="MobiDB-lite"/>
    </source>
</evidence>
<dbReference type="InterPro" id="IPR003439">
    <property type="entry name" value="ABC_transporter-like_ATP-bd"/>
</dbReference>
<dbReference type="PROSITE" id="PS00211">
    <property type="entry name" value="ABC_TRANSPORTER_1"/>
    <property type="match status" value="1"/>
</dbReference>
<accession>A0A4S4FH78</accession>
<dbReference type="InterPro" id="IPR017871">
    <property type="entry name" value="ABC_transporter-like_CS"/>
</dbReference>
<dbReference type="GO" id="GO:0016887">
    <property type="term" value="F:ATP hydrolysis activity"/>
    <property type="evidence" value="ECO:0007669"/>
    <property type="project" value="InterPro"/>
</dbReference>